<sequence length="76" mass="8076">MKPARINSEKQDSSSLGRLLGLLFGLGEERPSEPPPGVPRPFPAISISGSSSEESTSTNVLAVAIPAKKWNQSDEK</sequence>
<organism evidence="2 3">
    <name type="scientific">Zootermopsis nevadensis</name>
    <name type="common">Dampwood termite</name>
    <dbReference type="NCBI Taxonomy" id="136037"/>
    <lineage>
        <taxon>Eukaryota</taxon>
        <taxon>Metazoa</taxon>
        <taxon>Ecdysozoa</taxon>
        <taxon>Arthropoda</taxon>
        <taxon>Hexapoda</taxon>
        <taxon>Insecta</taxon>
        <taxon>Pterygota</taxon>
        <taxon>Neoptera</taxon>
        <taxon>Polyneoptera</taxon>
        <taxon>Dictyoptera</taxon>
        <taxon>Blattodea</taxon>
        <taxon>Blattoidea</taxon>
        <taxon>Termitoidae</taxon>
        <taxon>Termopsidae</taxon>
        <taxon>Zootermopsis</taxon>
    </lineage>
</organism>
<protein>
    <submittedName>
        <fullName evidence="2">Uncharacterized protein</fullName>
    </submittedName>
</protein>
<evidence type="ECO:0000313" key="3">
    <source>
        <dbReference type="Proteomes" id="UP000027135"/>
    </source>
</evidence>
<evidence type="ECO:0000256" key="1">
    <source>
        <dbReference type="SAM" id="MobiDB-lite"/>
    </source>
</evidence>
<feature type="region of interest" description="Disordered" evidence="1">
    <location>
        <begin position="27"/>
        <end position="58"/>
    </location>
</feature>
<dbReference type="Proteomes" id="UP000027135">
    <property type="component" value="Unassembled WGS sequence"/>
</dbReference>
<feature type="compositionally biased region" description="Pro residues" evidence="1">
    <location>
        <begin position="33"/>
        <end position="42"/>
    </location>
</feature>
<gene>
    <name evidence="2" type="ORF">L798_14442</name>
</gene>
<evidence type="ECO:0000313" key="2">
    <source>
        <dbReference type="EMBL" id="KDR10920.1"/>
    </source>
</evidence>
<dbReference type="AlphaFoldDB" id="A0A067QXR4"/>
<name>A0A067QXR4_ZOONE</name>
<proteinExistence type="predicted"/>
<reference evidence="2 3" key="1">
    <citation type="journal article" date="2014" name="Nat. Commun.">
        <title>Molecular traces of alternative social organization in a termite genome.</title>
        <authorList>
            <person name="Terrapon N."/>
            <person name="Li C."/>
            <person name="Robertson H.M."/>
            <person name="Ji L."/>
            <person name="Meng X."/>
            <person name="Booth W."/>
            <person name="Chen Z."/>
            <person name="Childers C.P."/>
            <person name="Glastad K.M."/>
            <person name="Gokhale K."/>
            <person name="Gowin J."/>
            <person name="Gronenberg W."/>
            <person name="Hermansen R.A."/>
            <person name="Hu H."/>
            <person name="Hunt B.G."/>
            <person name="Huylmans A.K."/>
            <person name="Khalil S.M."/>
            <person name="Mitchell R.D."/>
            <person name="Munoz-Torres M.C."/>
            <person name="Mustard J.A."/>
            <person name="Pan H."/>
            <person name="Reese J.T."/>
            <person name="Scharf M.E."/>
            <person name="Sun F."/>
            <person name="Vogel H."/>
            <person name="Xiao J."/>
            <person name="Yang W."/>
            <person name="Yang Z."/>
            <person name="Yang Z."/>
            <person name="Zhou J."/>
            <person name="Zhu J."/>
            <person name="Brent C.S."/>
            <person name="Elsik C.G."/>
            <person name="Goodisman M.A."/>
            <person name="Liberles D.A."/>
            <person name="Roe R.M."/>
            <person name="Vargo E.L."/>
            <person name="Vilcinskas A."/>
            <person name="Wang J."/>
            <person name="Bornberg-Bauer E."/>
            <person name="Korb J."/>
            <person name="Zhang G."/>
            <person name="Liebig J."/>
        </authorList>
    </citation>
    <scope>NUCLEOTIDE SEQUENCE [LARGE SCALE GENOMIC DNA]</scope>
    <source>
        <tissue evidence="2">Whole organism</tissue>
    </source>
</reference>
<dbReference type="InParanoid" id="A0A067QXR4"/>
<keyword evidence="3" id="KW-1185">Reference proteome</keyword>
<accession>A0A067QXR4</accession>
<dbReference type="EMBL" id="KK853131">
    <property type="protein sequence ID" value="KDR10920.1"/>
    <property type="molecule type" value="Genomic_DNA"/>
</dbReference>
<feature type="compositionally biased region" description="Low complexity" evidence="1">
    <location>
        <begin position="43"/>
        <end position="58"/>
    </location>
</feature>